<dbReference type="Proteomes" id="UP000000707">
    <property type="component" value="Unassembled WGS sequence"/>
</dbReference>
<feature type="compositionally biased region" description="Low complexity" evidence="1">
    <location>
        <begin position="76"/>
        <end position="88"/>
    </location>
</feature>
<feature type="compositionally biased region" description="Acidic residues" evidence="1">
    <location>
        <begin position="56"/>
        <end position="75"/>
    </location>
</feature>
<dbReference type="AlphaFoldDB" id="G3B783"/>
<sequence length="221" mass="25483">MSRRTKDLFDQLVFDDFDEELLSEAQPSRFKGIAHGSRASKNYPQLPHYHDKEQEDTGADADVEEDTYDYFDLYESDQQSDSPSQSVFSDHHERYSSHRRGDTSTPRSPDTSMSDILEQLDNGGNKHRGIPDLPPRDSIFHLNHRQYLEDLNIIGSGVTSNKQILECMEQMIQEENDRILEQLESFVDEVRGSVAHNTFKIRFGRGKIYTTRRGGPLVQSR</sequence>
<dbReference type="EMBL" id="GL996527">
    <property type="protein sequence ID" value="EGV61589.1"/>
    <property type="molecule type" value="Genomic_DNA"/>
</dbReference>
<organism evidence="3">
    <name type="scientific">Candida tenuis (strain ATCC 10573 / BCRC 21748 / CBS 615 / JCM 9827 / NBRC 10315 / NRRL Y-1498 / VKM Y-70)</name>
    <name type="common">Yeast</name>
    <name type="synonym">Yamadazyma tenuis</name>
    <dbReference type="NCBI Taxonomy" id="590646"/>
    <lineage>
        <taxon>Eukaryota</taxon>
        <taxon>Fungi</taxon>
        <taxon>Dikarya</taxon>
        <taxon>Ascomycota</taxon>
        <taxon>Saccharomycotina</taxon>
        <taxon>Pichiomycetes</taxon>
        <taxon>Debaryomycetaceae</taxon>
        <taxon>Yamadazyma</taxon>
    </lineage>
</organism>
<protein>
    <submittedName>
        <fullName evidence="2">Uncharacterized protein</fullName>
    </submittedName>
</protein>
<gene>
    <name evidence="2" type="ORF">CANTEDRAFT_115051</name>
</gene>
<dbReference type="KEGG" id="cten:18247693"/>
<accession>G3B783</accession>
<reference evidence="2 3" key="1">
    <citation type="journal article" date="2011" name="Proc. Natl. Acad. Sci. U.S.A.">
        <title>Comparative genomics of xylose-fermenting fungi for enhanced biofuel production.</title>
        <authorList>
            <person name="Wohlbach D.J."/>
            <person name="Kuo A."/>
            <person name="Sato T.K."/>
            <person name="Potts K.M."/>
            <person name="Salamov A.A."/>
            <person name="LaButti K.M."/>
            <person name="Sun H."/>
            <person name="Clum A."/>
            <person name="Pangilinan J.L."/>
            <person name="Lindquist E.A."/>
            <person name="Lucas S."/>
            <person name="Lapidus A."/>
            <person name="Jin M."/>
            <person name="Gunawan C."/>
            <person name="Balan V."/>
            <person name="Dale B.E."/>
            <person name="Jeffries T.W."/>
            <person name="Zinkel R."/>
            <person name="Barry K.W."/>
            <person name="Grigoriev I.V."/>
            <person name="Gasch A.P."/>
        </authorList>
    </citation>
    <scope>NUCLEOTIDE SEQUENCE [LARGE SCALE GENOMIC DNA]</scope>
    <source>
        <strain evidence="3">ATCC 10573 / BCRC 21748 / CBS 615 / JCM 9827 / NBRC 10315 / NRRL Y-1498 / VKM Y-70</strain>
    </source>
</reference>
<evidence type="ECO:0000313" key="2">
    <source>
        <dbReference type="EMBL" id="EGV61589.1"/>
    </source>
</evidence>
<dbReference type="OrthoDB" id="4026613at2759"/>
<proteinExistence type="predicted"/>
<feature type="compositionally biased region" description="Basic and acidic residues" evidence="1">
    <location>
        <begin position="89"/>
        <end position="102"/>
    </location>
</feature>
<dbReference type="GeneID" id="18247693"/>
<evidence type="ECO:0000313" key="3">
    <source>
        <dbReference type="Proteomes" id="UP000000707"/>
    </source>
</evidence>
<name>G3B783_CANTC</name>
<feature type="region of interest" description="Disordered" evidence="1">
    <location>
        <begin position="27"/>
        <end position="130"/>
    </location>
</feature>
<dbReference type="HOGENOM" id="CLU_1250507_0_0_1"/>
<evidence type="ECO:0000256" key="1">
    <source>
        <dbReference type="SAM" id="MobiDB-lite"/>
    </source>
</evidence>
<feature type="compositionally biased region" description="Polar residues" evidence="1">
    <location>
        <begin position="103"/>
        <end position="114"/>
    </location>
</feature>
<keyword evidence="3" id="KW-1185">Reference proteome</keyword>